<evidence type="ECO:0000313" key="5">
    <source>
        <dbReference type="EMBL" id="PFG41552.1"/>
    </source>
</evidence>
<dbReference type="CDD" id="cd06170">
    <property type="entry name" value="LuxR_C_like"/>
    <property type="match status" value="1"/>
</dbReference>
<keyword evidence="2" id="KW-0238">DNA-binding</keyword>
<dbReference type="PRINTS" id="PR00038">
    <property type="entry name" value="HTHLUXR"/>
</dbReference>
<proteinExistence type="predicted"/>
<organism evidence="5 6">
    <name type="scientific">Isoptericola jiangsuensis</name>
    <dbReference type="NCBI Taxonomy" id="548579"/>
    <lineage>
        <taxon>Bacteria</taxon>
        <taxon>Bacillati</taxon>
        <taxon>Actinomycetota</taxon>
        <taxon>Actinomycetes</taxon>
        <taxon>Micrococcales</taxon>
        <taxon>Promicromonosporaceae</taxon>
        <taxon>Isoptericola</taxon>
    </lineage>
</organism>
<dbReference type="InterPro" id="IPR016032">
    <property type="entry name" value="Sig_transdc_resp-reg_C-effctor"/>
</dbReference>
<dbReference type="Gene3D" id="1.10.10.10">
    <property type="entry name" value="Winged helix-like DNA-binding domain superfamily/Winged helix DNA-binding domain"/>
    <property type="match status" value="1"/>
</dbReference>
<keyword evidence="3" id="KW-0804">Transcription</keyword>
<sequence>MTHVDPTSDDLAALRDILDLADAGRHHASVPVVFEVLRRLEVLLRADGVAFHALDARDFSYRHVQEVDVGAEYLAGGSELGPVDPAAGDGSEVLLDHWWASPCSLVERTGAPAVTSLREHYGQRRWAEHPVHREYLTVDDEIILGYPDGPGRTLRLLAPRYDGPPFGDRERTICRLLLPHLRDLLAAVVTDPSAPAPPQGLTGRQAEILRLVALGMSNRDVAVALGISPTTVRTHLEHAFERLGVTTRTAAVTVAFAGQGQTAPVPAGR</sequence>
<dbReference type="EMBL" id="PDJJ01000001">
    <property type="protein sequence ID" value="PFG41552.1"/>
    <property type="molecule type" value="Genomic_DNA"/>
</dbReference>
<protein>
    <submittedName>
        <fullName evidence="5">Regulatory LuxR family protein</fullName>
    </submittedName>
</protein>
<keyword evidence="1" id="KW-0805">Transcription regulation</keyword>
<dbReference type="GO" id="GO:0003677">
    <property type="term" value="F:DNA binding"/>
    <property type="evidence" value="ECO:0007669"/>
    <property type="project" value="UniProtKB-KW"/>
</dbReference>
<dbReference type="SUPFAM" id="SSF46894">
    <property type="entry name" value="C-terminal effector domain of the bipartite response regulators"/>
    <property type="match status" value="1"/>
</dbReference>
<dbReference type="InterPro" id="IPR036388">
    <property type="entry name" value="WH-like_DNA-bd_sf"/>
</dbReference>
<dbReference type="Proteomes" id="UP000224130">
    <property type="component" value="Unassembled WGS sequence"/>
</dbReference>
<dbReference type="InterPro" id="IPR000792">
    <property type="entry name" value="Tscrpt_reg_LuxR_C"/>
</dbReference>
<evidence type="ECO:0000259" key="4">
    <source>
        <dbReference type="PROSITE" id="PS50043"/>
    </source>
</evidence>
<dbReference type="RefSeq" id="WP_245852036.1">
    <property type="nucleotide sequence ID" value="NZ_PDJJ01000001.1"/>
</dbReference>
<gene>
    <name evidence="5" type="ORF">ATJ88_0194</name>
</gene>
<dbReference type="PANTHER" id="PTHR44688:SF16">
    <property type="entry name" value="DNA-BINDING TRANSCRIPTIONAL ACTIVATOR DEVR_DOSR"/>
    <property type="match status" value="1"/>
</dbReference>
<dbReference type="SMART" id="SM00421">
    <property type="entry name" value="HTH_LUXR"/>
    <property type="match status" value="1"/>
</dbReference>
<dbReference type="GO" id="GO:0006355">
    <property type="term" value="P:regulation of DNA-templated transcription"/>
    <property type="evidence" value="ECO:0007669"/>
    <property type="project" value="InterPro"/>
</dbReference>
<evidence type="ECO:0000256" key="1">
    <source>
        <dbReference type="ARBA" id="ARBA00023015"/>
    </source>
</evidence>
<comment type="caution">
    <text evidence="5">The sequence shown here is derived from an EMBL/GenBank/DDBJ whole genome shotgun (WGS) entry which is preliminary data.</text>
</comment>
<feature type="domain" description="HTH luxR-type" evidence="4">
    <location>
        <begin position="194"/>
        <end position="259"/>
    </location>
</feature>
<accession>A0A2A9ETG2</accession>
<dbReference type="PANTHER" id="PTHR44688">
    <property type="entry name" value="DNA-BINDING TRANSCRIPTIONAL ACTIVATOR DEVR_DOSR"/>
    <property type="match status" value="1"/>
</dbReference>
<dbReference type="AlphaFoldDB" id="A0A2A9ETG2"/>
<dbReference type="PROSITE" id="PS00622">
    <property type="entry name" value="HTH_LUXR_1"/>
    <property type="match status" value="1"/>
</dbReference>
<reference evidence="5 6" key="1">
    <citation type="submission" date="2017-10" db="EMBL/GenBank/DDBJ databases">
        <title>Sequencing the genomes of 1000 actinobacteria strains.</title>
        <authorList>
            <person name="Klenk H.-P."/>
        </authorList>
    </citation>
    <scope>NUCLEOTIDE SEQUENCE [LARGE SCALE GENOMIC DNA]</scope>
    <source>
        <strain evidence="5 6">DSM 21863</strain>
    </source>
</reference>
<dbReference type="Pfam" id="PF00196">
    <property type="entry name" value="GerE"/>
    <property type="match status" value="1"/>
</dbReference>
<dbReference type="PROSITE" id="PS50043">
    <property type="entry name" value="HTH_LUXR_2"/>
    <property type="match status" value="1"/>
</dbReference>
<keyword evidence="6" id="KW-1185">Reference proteome</keyword>
<evidence type="ECO:0000256" key="3">
    <source>
        <dbReference type="ARBA" id="ARBA00023163"/>
    </source>
</evidence>
<name>A0A2A9ETG2_9MICO</name>
<evidence type="ECO:0000313" key="6">
    <source>
        <dbReference type="Proteomes" id="UP000224130"/>
    </source>
</evidence>
<evidence type="ECO:0000256" key="2">
    <source>
        <dbReference type="ARBA" id="ARBA00023125"/>
    </source>
</evidence>